<reference evidence="1 2" key="1">
    <citation type="journal article" date="2016" name="Nat. Commun.">
        <title>Thousands of microbial genomes shed light on interconnected biogeochemical processes in an aquifer system.</title>
        <authorList>
            <person name="Anantharaman K."/>
            <person name="Brown C.T."/>
            <person name="Hug L.A."/>
            <person name="Sharon I."/>
            <person name="Castelle C.J."/>
            <person name="Probst A.J."/>
            <person name="Thomas B.C."/>
            <person name="Singh A."/>
            <person name="Wilkins M.J."/>
            <person name="Karaoz U."/>
            <person name="Brodie E.L."/>
            <person name="Williams K.H."/>
            <person name="Hubbard S.S."/>
            <person name="Banfield J.F."/>
        </authorList>
    </citation>
    <scope>NUCLEOTIDE SEQUENCE [LARGE SCALE GENOMIC DNA]</scope>
</reference>
<dbReference type="Proteomes" id="UP000178099">
    <property type="component" value="Unassembled WGS sequence"/>
</dbReference>
<organism evidence="1 2">
    <name type="scientific">Candidatus Lloydbacteria bacterium RIFCSPHIGHO2_02_FULL_51_22</name>
    <dbReference type="NCBI Taxonomy" id="1798663"/>
    <lineage>
        <taxon>Bacteria</taxon>
        <taxon>Candidatus Lloydiibacteriota</taxon>
    </lineage>
</organism>
<protein>
    <submittedName>
        <fullName evidence="1">Uncharacterized protein</fullName>
    </submittedName>
</protein>
<evidence type="ECO:0000313" key="2">
    <source>
        <dbReference type="Proteomes" id="UP000178099"/>
    </source>
</evidence>
<evidence type="ECO:0000313" key="1">
    <source>
        <dbReference type="EMBL" id="OGZ12499.1"/>
    </source>
</evidence>
<gene>
    <name evidence="1" type="ORF">A3D67_01725</name>
</gene>
<dbReference type="AlphaFoldDB" id="A0A1G2DFX0"/>
<dbReference type="EMBL" id="MHLN01000004">
    <property type="protein sequence ID" value="OGZ12499.1"/>
    <property type="molecule type" value="Genomic_DNA"/>
</dbReference>
<comment type="caution">
    <text evidence="1">The sequence shown here is derived from an EMBL/GenBank/DDBJ whole genome shotgun (WGS) entry which is preliminary data.</text>
</comment>
<accession>A0A1G2DFX0</accession>
<name>A0A1G2DFX0_9BACT</name>
<proteinExistence type="predicted"/>
<sequence>MKLHRGKAFVRKYPTNLKTGRPATKVLLLVDGDVSMLAEETLYALQIVEKEGELICVVGENTGPIPEYERLTAEEIMARM</sequence>